<feature type="chain" id="PRO_5017727956" evidence="1">
    <location>
        <begin position="28"/>
        <end position="592"/>
    </location>
</feature>
<feature type="signal peptide" evidence="1">
    <location>
        <begin position="1"/>
        <end position="27"/>
    </location>
</feature>
<dbReference type="InterPro" id="IPR053139">
    <property type="entry name" value="Surface_bspA-like"/>
</dbReference>
<dbReference type="PANTHER" id="PTHR45661">
    <property type="entry name" value="SURFACE ANTIGEN"/>
    <property type="match status" value="1"/>
</dbReference>
<dbReference type="InterPro" id="IPR032675">
    <property type="entry name" value="LRR_dom_sf"/>
</dbReference>
<organism evidence="3 4">
    <name type="scientific">Anaerofustis stercorihominis</name>
    <dbReference type="NCBI Taxonomy" id="214853"/>
    <lineage>
        <taxon>Bacteria</taxon>
        <taxon>Bacillati</taxon>
        <taxon>Bacillota</taxon>
        <taxon>Clostridia</taxon>
        <taxon>Eubacteriales</taxon>
        <taxon>Eubacteriaceae</taxon>
        <taxon>Anaerofustis</taxon>
    </lineage>
</organism>
<name>A0A3E3DVZ4_9FIRM</name>
<accession>A0A3E3DVZ4</accession>
<gene>
    <name evidence="3" type="ORF">DW687_10400</name>
</gene>
<sequence>MKRSIRLFCIIFSAVVLLSFQGAKVKASNGEYTYKELQDGNIEIESYMGSEKEVVIPDEIDGKKVVSLGEYSFCWLDIEKITLNESLVKISRYTFTSLPNLKEVIFNKNLKEIGENAFADCKSLTSVNIPQGVKKIGESAFNKCTSLENVNLSCSIKTIEKNTFFGCISLRDITMSDDITSIGDYVFDGCKELESICLPDNLKTIGESCFSGCRSLKSITIPRGVTSIGKNALKGVSDDFKIYNNSIVEITDHIYPKEDLSDKYVSLTLKYNDGGSVELRCGSDIIKEAASVKVGSKVKLNINSDVGNIYKVTVNGVHLAKPYEFTLGNVDYNVEVEFKKCTSHNYSNDNIIYEKATCTSIGTVTKKCIYCSLPVTEKNSEALGHSYGGYVTDKKSTYKSYGEKSKHCSRCESRINITKIPKLVYVSKVKPKVGSKRLEVGGKYKISSSVSPSSAYNKALRYVSSSKVCSVSSSGVVIGKRAGSCSISVIAKDGSGKKGTIKIKVYPKKIAKVKLKSTKKKAKISYGKSLGAGKYEIYRSTKKRSGYKRIKVTKSRSYVDKGVKSRKVYYYKVRGVSGSYRSSFSNSFRVRV</sequence>
<evidence type="ECO:0000256" key="1">
    <source>
        <dbReference type="SAM" id="SignalP"/>
    </source>
</evidence>
<evidence type="ECO:0000259" key="2">
    <source>
        <dbReference type="Pfam" id="PF02368"/>
    </source>
</evidence>
<comment type="caution">
    <text evidence="3">The sequence shown here is derived from an EMBL/GenBank/DDBJ whole genome shotgun (WGS) entry which is preliminary data.</text>
</comment>
<dbReference type="AlphaFoldDB" id="A0A3E3DVZ4"/>
<evidence type="ECO:0000313" key="4">
    <source>
        <dbReference type="Proteomes" id="UP000261212"/>
    </source>
</evidence>
<reference evidence="3 4" key="1">
    <citation type="submission" date="2018-08" db="EMBL/GenBank/DDBJ databases">
        <title>A genome reference for cultivated species of the human gut microbiota.</title>
        <authorList>
            <person name="Zou Y."/>
            <person name="Xue W."/>
            <person name="Luo G."/>
        </authorList>
    </citation>
    <scope>NUCLEOTIDE SEQUENCE [LARGE SCALE GENOMIC DNA]</scope>
    <source>
        <strain evidence="3 4">AM25-6</strain>
    </source>
</reference>
<dbReference type="InterPro" id="IPR003343">
    <property type="entry name" value="Big_2"/>
</dbReference>
<dbReference type="SUPFAM" id="SSF49373">
    <property type="entry name" value="Invasin/intimin cell-adhesion fragments"/>
    <property type="match status" value="1"/>
</dbReference>
<dbReference type="RefSeq" id="WP_147321563.1">
    <property type="nucleotide sequence ID" value="NZ_QUSM01000006.1"/>
</dbReference>
<dbReference type="Proteomes" id="UP000261212">
    <property type="component" value="Unassembled WGS sequence"/>
</dbReference>
<dbReference type="Gene3D" id="3.80.10.10">
    <property type="entry name" value="Ribonuclease Inhibitor"/>
    <property type="match status" value="3"/>
</dbReference>
<dbReference type="Pfam" id="PF02368">
    <property type="entry name" value="Big_2"/>
    <property type="match status" value="1"/>
</dbReference>
<dbReference type="EMBL" id="QUSM01000006">
    <property type="protein sequence ID" value="RGD73432.1"/>
    <property type="molecule type" value="Genomic_DNA"/>
</dbReference>
<evidence type="ECO:0000313" key="3">
    <source>
        <dbReference type="EMBL" id="RGD73432.1"/>
    </source>
</evidence>
<keyword evidence="1" id="KW-0732">Signal</keyword>
<protein>
    <submittedName>
        <fullName evidence="3">Leucine-rich repeat domain-containing protein</fullName>
    </submittedName>
</protein>
<dbReference type="Gene3D" id="2.60.40.1080">
    <property type="match status" value="1"/>
</dbReference>
<feature type="non-terminal residue" evidence="3">
    <location>
        <position position="592"/>
    </location>
</feature>
<dbReference type="InterPro" id="IPR008964">
    <property type="entry name" value="Invasin/intimin_cell_adhesion"/>
</dbReference>
<dbReference type="Pfam" id="PF13306">
    <property type="entry name" value="LRR_5"/>
    <property type="match status" value="1"/>
</dbReference>
<proteinExistence type="predicted"/>
<dbReference type="InterPro" id="IPR026906">
    <property type="entry name" value="LRR_5"/>
</dbReference>
<feature type="domain" description="BIG2" evidence="2">
    <location>
        <begin position="431"/>
        <end position="498"/>
    </location>
</feature>
<dbReference type="SUPFAM" id="SSF52058">
    <property type="entry name" value="L domain-like"/>
    <property type="match status" value="1"/>
</dbReference>
<dbReference type="PANTHER" id="PTHR45661:SF3">
    <property type="entry name" value="IG-LIKE DOMAIN-CONTAINING PROTEIN"/>
    <property type="match status" value="1"/>
</dbReference>
<dbReference type="Gene3D" id="2.60.40.10">
    <property type="entry name" value="Immunoglobulins"/>
    <property type="match status" value="1"/>
</dbReference>
<dbReference type="InterPro" id="IPR013783">
    <property type="entry name" value="Ig-like_fold"/>
</dbReference>